<evidence type="ECO:0008006" key="4">
    <source>
        <dbReference type="Google" id="ProtNLM"/>
    </source>
</evidence>
<dbReference type="AlphaFoldDB" id="A0A8U0A416"/>
<gene>
    <name evidence="2" type="ORF">MW046_04775</name>
</gene>
<accession>A0A8U0A416</accession>
<dbReference type="EMBL" id="CP096019">
    <property type="protein sequence ID" value="UPM43764.1"/>
    <property type="molecule type" value="Genomic_DNA"/>
</dbReference>
<evidence type="ECO:0000256" key="1">
    <source>
        <dbReference type="SAM" id="Phobius"/>
    </source>
</evidence>
<name>A0A8U0A416_9EURY</name>
<dbReference type="RefSeq" id="WP_247994424.1">
    <property type="nucleotide sequence ID" value="NZ_CP096019.1"/>
</dbReference>
<keyword evidence="1" id="KW-1133">Transmembrane helix</keyword>
<protein>
    <recommendedName>
        <fullName evidence="4">Cox cluster protein</fullName>
    </recommendedName>
</protein>
<dbReference type="Pfam" id="PF20389">
    <property type="entry name" value="DUF6684"/>
    <property type="match status" value="1"/>
</dbReference>
<keyword evidence="1" id="KW-0472">Membrane</keyword>
<reference evidence="2" key="1">
    <citation type="submission" date="2022-04" db="EMBL/GenBank/DDBJ databases">
        <title>Halocatena sp. nov., isolated from a salt lake.</title>
        <authorList>
            <person name="Cui H.-L."/>
        </authorList>
    </citation>
    <scope>NUCLEOTIDE SEQUENCE</scope>
    <source>
        <strain evidence="2">AD-1</strain>
    </source>
</reference>
<feature type="transmembrane region" description="Helical" evidence="1">
    <location>
        <begin position="12"/>
        <end position="34"/>
    </location>
</feature>
<proteinExistence type="predicted"/>
<dbReference type="InterPro" id="IPR046506">
    <property type="entry name" value="DUF6684"/>
</dbReference>
<evidence type="ECO:0000313" key="2">
    <source>
        <dbReference type="EMBL" id="UPM43764.1"/>
    </source>
</evidence>
<evidence type="ECO:0000313" key="3">
    <source>
        <dbReference type="Proteomes" id="UP000831768"/>
    </source>
</evidence>
<dbReference type="GeneID" id="71927336"/>
<dbReference type="Proteomes" id="UP000831768">
    <property type="component" value="Chromosome"/>
</dbReference>
<keyword evidence="3" id="KW-1185">Reference proteome</keyword>
<dbReference type="KEGG" id="haad:MW046_04775"/>
<keyword evidence="1" id="KW-0812">Transmembrane</keyword>
<sequence>MASSVFDRETLLDLSVNIIPLGIILFFIAVFVALPGFEYDPFITTIQMSLLVIPFIGLAVLTYVSGKAITKAEQELEEQ</sequence>
<feature type="transmembrane region" description="Helical" evidence="1">
    <location>
        <begin position="46"/>
        <end position="64"/>
    </location>
</feature>
<organism evidence="2 3">
    <name type="scientific">Halocatena salina</name>
    <dbReference type="NCBI Taxonomy" id="2934340"/>
    <lineage>
        <taxon>Archaea</taxon>
        <taxon>Methanobacteriati</taxon>
        <taxon>Methanobacteriota</taxon>
        <taxon>Stenosarchaea group</taxon>
        <taxon>Halobacteria</taxon>
        <taxon>Halobacteriales</taxon>
        <taxon>Natronomonadaceae</taxon>
        <taxon>Halocatena</taxon>
    </lineage>
</organism>